<keyword evidence="4 6" id="KW-0378">Hydrolase</keyword>
<feature type="compositionally biased region" description="Low complexity" evidence="7">
    <location>
        <begin position="37"/>
        <end position="46"/>
    </location>
</feature>
<keyword evidence="3 6" id="KW-0833">Ubl conjugation pathway</keyword>
<dbReference type="Gene3D" id="3.90.70.10">
    <property type="entry name" value="Cysteine proteinases"/>
    <property type="match status" value="1"/>
</dbReference>
<evidence type="ECO:0000256" key="2">
    <source>
        <dbReference type="ARBA" id="ARBA00022670"/>
    </source>
</evidence>
<keyword evidence="2 6" id="KW-0645">Protease</keyword>
<comment type="catalytic activity">
    <reaction evidence="1 6">
        <text>Thiol-dependent hydrolysis of ester, thioester, amide, peptide and isopeptide bonds formed by the C-terminal Gly of ubiquitin (a 76-residue protein attached to proteins as an intracellular targeting signal).</text>
        <dbReference type="EC" id="3.4.19.12"/>
    </reaction>
</comment>
<sequence length="887" mass="96138">MSNRHLPAGQNLQGGVGGMAGVDMNGGMGGGPRRRQPQYVGQYHQHQQHMNPVYPNYAQYSPQQYYGMPPQYQNGAIPSQGYVPYQNYARSPPSMHQYAPMPVCSVSTSAGGCSNPTPHAFLDTLVTNSASPNSVYTTDCRAGACACACDCACDYARATEPGEPGEPGEPPHVPPPTFRPPLPWLSRPDAAFPTKTARSRRRRKLLNADSQAVSLPVEQHEASAERDEQDPAIAPAQTTQSTNTSAQDDSSTEPAPSVPESISSPNTPKSSKAMEAQPATSVSGPVPGVAAARPAVPAVPAVPALSKHVHKQSNTEKPKQEAQQPGNERTVDSQPQVSAPASVAGETETDGASAVPIPPVRAPPARWANLFDKPATKTTHATGPNGSTTDGESLNGDTSTAPTGTINAVGSFTKTNASSLGEAIRSYRVETSDKISFLEPRGLINTGNMCYMNSVLQVLMFCGPFYDLLDLVSKRAAHSFKSETPLIDAMIMFMREYKVLKTASSIEQLNRSLKSEDLERYGEPFTPEFVYGAIRQLDLFASMRRGHQQDAEEFLGFLLQSLDDECDQAANTVPAIPIDVKSSDAASGEGSATQSDDWLEVGRKQRAAVTRSSGHNITTPITRIFGGLLRSEFRVPGLKDSITTERYQPLQLDIGSPDVRNVVDALRGLTRPERIQGDFNSPRGKDVMATKQVFIESLPPVLILHLKRFQFDAEGHGTVKIWKKVGYPLDLEIPREALSRQTRQNIGEGSMPKYKLISVVYHHGKNASGGHYTVDVRRQDGREWIRLDDTVIRRVRSEDVAEVGSDADAKDNRKDGASSTSGNRFGAINDEDTGDEDGWKQVTAPAGGKKPWSSVVSTPTNGITKEKHSKDSIKDNKVAYLLFYQRV</sequence>
<keyword evidence="5 6" id="KW-0788">Thiol protease</keyword>
<proteinExistence type="inferred from homology"/>
<evidence type="ECO:0000256" key="3">
    <source>
        <dbReference type="ARBA" id="ARBA00022786"/>
    </source>
</evidence>
<dbReference type="InterPro" id="IPR018200">
    <property type="entry name" value="USP_CS"/>
</dbReference>
<gene>
    <name evidence="9" type="ORF">PT974_05676</name>
</gene>
<evidence type="ECO:0000256" key="1">
    <source>
        <dbReference type="ARBA" id="ARBA00000707"/>
    </source>
</evidence>
<feature type="compositionally biased region" description="Polar residues" evidence="7">
    <location>
        <begin position="854"/>
        <end position="863"/>
    </location>
</feature>
<evidence type="ECO:0000313" key="9">
    <source>
        <dbReference type="EMBL" id="KAK5992275.1"/>
    </source>
</evidence>
<dbReference type="Pfam" id="PF00443">
    <property type="entry name" value="UCH"/>
    <property type="match status" value="1"/>
</dbReference>
<evidence type="ECO:0000259" key="8">
    <source>
        <dbReference type="PROSITE" id="PS50235"/>
    </source>
</evidence>
<dbReference type="GO" id="GO:0016787">
    <property type="term" value="F:hydrolase activity"/>
    <property type="evidence" value="ECO:0007669"/>
    <property type="project" value="UniProtKB-KW"/>
</dbReference>
<dbReference type="InterPro" id="IPR001394">
    <property type="entry name" value="Peptidase_C19_UCH"/>
</dbReference>
<feature type="region of interest" description="Disordered" evidence="7">
    <location>
        <begin position="26"/>
        <end position="46"/>
    </location>
</feature>
<dbReference type="InterPro" id="IPR050164">
    <property type="entry name" value="Peptidase_C19"/>
</dbReference>
<name>A0ABR0SJF3_9HYPO</name>
<comment type="similarity">
    <text evidence="6">Belongs to the peptidase C19 family.</text>
</comment>
<evidence type="ECO:0000256" key="4">
    <source>
        <dbReference type="ARBA" id="ARBA00022801"/>
    </source>
</evidence>
<feature type="compositionally biased region" description="Basic and acidic residues" evidence="7">
    <location>
        <begin position="807"/>
        <end position="816"/>
    </location>
</feature>
<dbReference type="PANTHER" id="PTHR24006">
    <property type="entry name" value="UBIQUITIN CARBOXYL-TERMINAL HYDROLASE"/>
    <property type="match status" value="1"/>
</dbReference>
<feature type="domain" description="USP" evidence="8">
    <location>
        <begin position="441"/>
        <end position="813"/>
    </location>
</feature>
<dbReference type="PANTHER" id="PTHR24006:SF687">
    <property type="entry name" value="UBIQUITIN CARBOXYL-TERMINAL HYDROLASE 10"/>
    <property type="match status" value="1"/>
</dbReference>
<evidence type="ECO:0000256" key="7">
    <source>
        <dbReference type="SAM" id="MobiDB-lite"/>
    </source>
</evidence>
<evidence type="ECO:0000256" key="6">
    <source>
        <dbReference type="RuleBase" id="RU366025"/>
    </source>
</evidence>
<dbReference type="PROSITE" id="PS50235">
    <property type="entry name" value="USP_3"/>
    <property type="match status" value="1"/>
</dbReference>
<accession>A0ABR0SJF3</accession>
<keyword evidence="10" id="KW-1185">Reference proteome</keyword>
<feature type="compositionally biased region" description="Polar residues" evidence="7">
    <location>
        <begin position="260"/>
        <end position="270"/>
    </location>
</feature>
<dbReference type="InterPro" id="IPR028889">
    <property type="entry name" value="USP"/>
</dbReference>
<dbReference type="Proteomes" id="UP001338125">
    <property type="component" value="Unassembled WGS sequence"/>
</dbReference>
<protein>
    <recommendedName>
        <fullName evidence="6">Ubiquitin carboxyl-terminal hydrolase</fullName>
        <ecNumber evidence="6">3.4.19.12</ecNumber>
    </recommendedName>
</protein>
<dbReference type="EC" id="3.4.19.12" evidence="6"/>
<dbReference type="EMBL" id="JAVFKD010000012">
    <property type="protein sequence ID" value="KAK5992275.1"/>
    <property type="molecule type" value="Genomic_DNA"/>
</dbReference>
<dbReference type="PROSITE" id="PS00973">
    <property type="entry name" value="USP_2"/>
    <property type="match status" value="1"/>
</dbReference>
<feature type="compositionally biased region" description="Pro residues" evidence="7">
    <location>
        <begin position="167"/>
        <end position="183"/>
    </location>
</feature>
<dbReference type="PROSITE" id="PS00972">
    <property type="entry name" value="USP_1"/>
    <property type="match status" value="1"/>
</dbReference>
<feature type="region of interest" description="Disordered" evidence="7">
    <location>
        <begin position="801"/>
        <end position="870"/>
    </location>
</feature>
<reference evidence="9 10" key="1">
    <citation type="submission" date="2024-01" db="EMBL/GenBank/DDBJ databases">
        <title>Complete genome of Cladobotryum mycophilum ATHUM6906.</title>
        <authorList>
            <person name="Christinaki A.C."/>
            <person name="Myridakis A.I."/>
            <person name="Kouvelis V.N."/>
        </authorList>
    </citation>
    <scope>NUCLEOTIDE SEQUENCE [LARGE SCALE GENOMIC DNA]</scope>
    <source>
        <strain evidence="9 10">ATHUM6906</strain>
    </source>
</reference>
<feature type="compositionally biased region" description="Polar residues" evidence="7">
    <location>
        <begin position="376"/>
        <end position="409"/>
    </location>
</feature>
<feature type="compositionally biased region" description="Polar residues" evidence="7">
    <location>
        <begin position="321"/>
        <end position="339"/>
    </location>
</feature>
<feature type="compositionally biased region" description="Low complexity" evidence="7">
    <location>
        <begin position="236"/>
        <end position="249"/>
    </location>
</feature>
<comment type="caution">
    <text evidence="9">The sequence shown here is derived from an EMBL/GenBank/DDBJ whole genome shotgun (WGS) entry which is preliminary data.</text>
</comment>
<evidence type="ECO:0000256" key="5">
    <source>
        <dbReference type="ARBA" id="ARBA00022807"/>
    </source>
</evidence>
<feature type="region of interest" description="Disordered" evidence="7">
    <location>
        <begin position="306"/>
        <end position="409"/>
    </location>
</feature>
<evidence type="ECO:0000313" key="10">
    <source>
        <dbReference type="Proteomes" id="UP001338125"/>
    </source>
</evidence>
<feature type="region of interest" description="Disordered" evidence="7">
    <location>
        <begin position="160"/>
        <end position="286"/>
    </location>
</feature>
<dbReference type="SUPFAM" id="SSF54001">
    <property type="entry name" value="Cysteine proteinases"/>
    <property type="match status" value="1"/>
</dbReference>
<organism evidence="9 10">
    <name type="scientific">Cladobotryum mycophilum</name>
    <dbReference type="NCBI Taxonomy" id="491253"/>
    <lineage>
        <taxon>Eukaryota</taxon>
        <taxon>Fungi</taxon>
        <taxon>Dikarya</taxon>
        <taxon>Ascomycota</taxon>
        <taxon>Pezizomycotina</taxon>
        <taxon>Sordariomycetes</taxon>
        <taxon>Hypocreomycetidae</taxon>
        <taxon>Hypocreales</taxon>
        <taxon>Hypocreaceae</taxon>
        <taxon>Cladobotryum</taxon>
    </lineage>
</organism>
<dbReference type="InterPro" id="IPR038765">
    <property type="entry name" value="Papain-like_cys_pep_sf"/>
</dbReference>